<dbReference type="AlphaFoldDB" id="A0A8J1TY54"/>
<keyword evidence="2" id="KW-0328">Glycosyltransferase</keyword>
<dbReference type="InterPro" id="IPR050271">
    <property type="entry name" value="UDP-glycosyltransferase"/>
</dbReference>
<dbReference type="Proteomes" id="UP000749559">
    <property type="component" value="Unassembled WGS sequence"/>
</dbReference>
<gene>
    <name evidence="4" type="ORF">OFUS_LOCUS12821</name>
</gene>
<dbReference type="OrthoDB" id="6106008at2759"/>
<dbReference type="SUPFAM" id="SSF53756">
    <property type="entry name" value="UDP-Glycosyltransferase/glycogen phosphorylase"/>
    <property type="match status" value="1"/>
</dbReference>
<keyword evidence="5" id="KW-1185">Reference proteome</keyword>
<dbReference type="Pfam" id="PF00201">
    <property type="entry name" value="UDPGT"/>
    <property type="match status" value="1"/>
</dbReference>
<proteinExistence type="inferred from homology"/>
<name>A0A8J1TY54_OWEFU</name>
<sequence>MLKTVTLYSVHVKHICIRIMENCLEMNTDFRPFKTMHWISLFLVAVLCIMDCNGSNILIAPFDQGYNSRMTHMIKLGNILSKKGHNINFLCSNVLQEHPLFKLPENEVADAFSRFNVITYNVPPVDQSQADLTGNQKKLNAMMDKPYSSVVREILAHLLPATFKQTIEDMNTWQKISEAKLDLIIADEFALTARVLGAHFNVPVIAYSIQGPVPSTVDIIYPLNPSYVPLDWSPSATSDIMNFWQRCRNIMEHLKVKYYFSATFQEVESMCLNMEHVKKEACENVRNFYKTVSLVLMNRNDALHYPQPYMPNMVSIGSFVMEKPKPLTGTFKDLVEKSSKHGVIVVSFGSLFRRLPLEMAEIFAKAFATMDQTVIWSYEGANPEALGENTIINKWIPQNDLLGHSNVKLFVHHCGSTGTYEALYHAVPNVGIPFWADQPYNCDKLVNRVGSGASINPKGLTSEGFRSTMEKVINNATYKKNALKAADIYHNQPMDLNEKVVYWVEYVIRHKGAPHLRSEGIFKLNFAQYFLLDIVGLFTLIGCFILGILLICFRFMIKKLIFGSPKEKSD</sequence>
<comment type="caution">
    <text evidence="4">The sequence shown here is derived from an EMBL/GenBank/DDBJ whole genome shotgun (WGS) entry which is preliminary data.</text>
</comment>
<dbReference type="EMBL" id="CAIIXF020000006">
    <property type="protein sequence ID" value="CAH1787042.1"/>
    <property type="molecule type" value="Genomic_DNA"/>
</dbReference>
<dbReference type="Gene3D" id="3.40.50.2000">
    <property type="entry name" value="Glycogen Phosphorylase B"/>
    <property type="match status" value="2"/>
</dbReference>
<dbReference type="CDD" id="cd03784">
    <property type="entry name" value="GT1_Gtf-like"/>
    <property type="match status" value="1"/>
</dbReference>
<evidence type="ECO:0000313" key="4">
    <source>
        <dbReference type="EMBL" id="CAH1787042.1"/>
    </source>
</evidence>
<reference evidence="4" key="1">
    <citation type="submission" date="2022-03" db="EMBL/GenBank/DDBJ databases">
        <authorList>
            <person name="Martin C."/>
        </authorList>
    </citation>
    <scope>NUCLEOTIDE SEQUENCE</scope>
</reference>
<dbReference type="InterPro" id="IPR002213">
    <property type="entry name" value="UDP_glucos_trans"/>
</dbReference>
<evidence type="ECO:0000256" key="2">
    <source>
        <dbReference type="ARBA" id="ARBA00022676"/>
    </source>
</evidence>
<keyword evidence="3" id="KW-0808">Transferase</keyword>
<dbReference type="PANTHER" id="PTHR48043">
    <property type="entry name" value="EG:EG0003.4 PROTEIN-RELATED"/>
    <property type="match status" value="1"/>
</dbReference>
<evidence type="ECO:0000256" key="3">
    <source>
        <dbReference type="ARBA" id="ARBA00022679"/>
    </source>
</evidence>
<dbReference type="GO" id="GO:0008194">
    <property type="term" value="F:UDP-glycosyltransferase activity"/>
    <property type="evidence" value="ECO:0007669"/>
    <property type="project" value="InterPro"/>
</dbReference>
<evidence type="ECO:0000256" key="1">
    <source>
        <dbReference type="ARBA" id="ARBA00009995"/>
    </source>
</evidence>
<organism evidence="4 5">
    <name type="scientific">Owenia fusiformis</name>
    <name type="common">Polychaete worm</name>
    <dbReference type="NCBI Taxonomy" id="6347"/>
    <lineage>
        <taxon>Eukaryota</taxon>
        <taxon>Metazoa</taxon>
        <taxon>Spiralia</taxon>
        <taxon>Lophotrochozoa</taxon>
        <taxon>Annelida</taxon>
        <taxon>Polychaeta</taxon>
        <taxon>Sedentaria</taxon>
        <taxon>Canalipalpata</taxon>
        <taxon>Sabellida</taxon>
        <taxon>Oweniida</taxon>
        <taxon>Oweniidae</taxon>
        <taxon>Owenia</taxon>
    </lineage>
</organism>
<protein>
    <submittedName>
        <fullName evidence="4">Uncharacterized protein</fullName>
    </submittedName>
</protein>
<comment type="similarity">
    <text evidence="1">Belongs to the UDP-glycosyltransferase family.</text>
</comment>
<dbReference type="FunFam" id="3.40.50.2000:FF:000021">
    <property type="entry name" value="UDP-glucuronosyltransferase"/>
    <property type="match status" value="1"/>
</dbReference>
<dbReference type="PANTHER" id="PTHR48043:SF145">
    <property type="entry name" value="FI06409P-RELATED"/>
    <property type="match status" value="1"/>
</dbReference>
<evidence type="ECO:0000313" key="5">
    <source>
        <dbReference type="Proteomes" id="UP000749559"/>
    </source>
</evidence>
<accession>A0A8J1TY54</accession>